<dbReference type="EMBL" id="CP035913">
    <property type="protein sequence ID" value="QBE66839.1"/>
    <property type="molecule type" value="Genomic_DNA"/>
</dbReference>
<dbReference type="SUPFAM" id="SSF52266">
    <property type="entry name" value="SGNH hydrolase"/>
    <property type="match status" value="1"/>
</dbReference>
<dbReference type="PANTHER" id="PTHR30383">
    <property type="entry name" value="THIOESTERASE 1/PROTEASE 1/LYSOPHOSPHOLIPASE L1"/>
    <property type="match status" value="1"/>
</dbReference>
<dbReference type="Pfam" id="PF13472">
    <property type="entry name" value="Lipase_GDSL_2"/>
    <property type="match status" value="1"/>
</dbReference>
<dbReference type="Gene3D" id="3.40.50.1110">
    <property type="entry name" value="SGNH hydrolase"/>
    <property type="match status" value="1"/>
</dbReference>
<reference evidence="2 3" key="1">
    <citation type="submission" date="2019-02" db="EMBL/GenBank/DDBJ databases">
        <title>Draft Genome Sequences of Six Type Strains of the Genus Massilia.</title>
        <authorList>
            <person name="Miess H."/>
            <person name="Frediansyhah A."/>
            <person name="Gross H."/>
        </authorList>
    </citation>
    <scope>NUCLEOTIDE SEQUENCE [LARGE SCALE GENOMIC DNA]</scope>
    <source>
        <strain evidence="2 3">DSM 17473</strain>
    </source>
</reference>
<dbReference type="InterPro" id="IPR013830">
    <property type="entry name" value="SGNH_hydro"/>
</dbReference>
<evidence type="ECO:0000259" key="1">
    <source>
        <dbReference type="Pfam" id="PF13472"/>
    </source>
</evidence>
<organism evidence="2 3">
    <name type="scientific">Pseudoduganella lutea</name>
    <dbReference type="NCBI Taxonomy" id="321985"/>
    <lineage>
        <taxon>Bacteria</taxon>
        <taxon>Pseudomonadati</taxon>
        <taxon>Pseudomonadota</taxon>
        <taxon>Betaproteobacteria</taxon>
        <taxon>Burkholderiales</taxon>
        <taxon>Oxalobacteraceae</taxon>
        <taxon>Telluria group</taxon>
        <taxon>Pseudoduganella</taxon>
    </lineage>
</organism>
<dbReference type="GO" id="GO:0016788">
    <property type="term" value="F:hydrolase activity, acting on ester bonds"/>
    <property type="evidence" value="ECO:0007669"/>
    <property type="project" value="UniProtKB-ARBA"/>
</dbReference>
<dbReference type="AlphaFoldDB" id="A0A4P6L5D1"/>
<gene>
    <name evidence="2" type="ORF">EWM63_30925</name>
</gene>
<sequence length="509" mass="53224">MQIVQSDRPFQGQVFFPLPPHDLTASVRVNGVNAAISKQSITGITLANPVNSTDVVEVTYNTIGSGISGEIRMLFQKARVVAIGDSITWYGTDELTVGGKPFRGITERSWLDHANALMGQRMNILNRAGVSGERIDQIRARFTRDVVPFRPTLVVLQGGSNDLDQGYSAEQVWQSVMSTYRASRAIGADLLYVGTAGMNRTNAGTGVSPIDGVQYLESQEFAKLLTYARKAARTLPGFMYFDMAAIMRDYTASTGSTSTGAVIPNVLVDSTHPSPYGAYLMGSALATFLTPYMAGVVPDRGTLNGYGSNGDQSSLFGNKLMIGTAGAVTAPNTGSTPDPINITRSGSIVVTGASTVARTDGGPGKQLLLPISGAAATTDYVQLAASGGYSKGAGIAAFFEAGLQVTAATSGNILKTVAELKFLDSGGATLGTVAFGKSHWNATTDDLTGLTGTPDFGLKRTPEMLVPVGTTTVAFTLRIHTTVGAQLTLGVTDLGGLVDTVTPSLNAFM</sequence>
<dbReference type="InterPro" id="IPR051532">
    <property type="entry name" value="Ester_Hydrolysis_Enzymes"/>
</dbReference>
<keyword evidence="3" id="KW-1185">Reference proteome</keyword>
<dbReference type="RefSeq" id="WP_130189946.1">
    <property type="nucleotide sequence ID" value="NZ_CP035913.1"/>
</dbReference>
<feature type="domain" description="SGNH hydrolase-type esterase" evidence="1">
    <location>
        <begin position="82"/>
        <end position="277"/>
    </location>
</feature>
<protein>
    <recommendedName>
        <fullName evidence="1">SGNH hydrolase-type esterase domain-containing protein</fullName>
    </recommendedName>
</protein>
<dbReference type="KEGG" id="plue:EWM63_30925"/>
<dbReference type="InterPro" id="IPR036514">
    <property type="entry name" value="SGNH_hydro_sf"/>
</dbReference>
<dbReference type="Proteomes" id="UP000290637">
    <property type="component" value="Chromosome"/>
</dbReference>
<proteinExistence type="predicted"/>
<dbReference type="OrthoDB" id="9794725at2"/>
<name>A0A4P6L5D1_9BURK</name>
<evidence type="ECO:0000313" key="2">
    <source>
        <dbReference type="EMBL" id="QBE66839.1"/>
    </source>
</evidence>
<evidence type="ECO:0000313" key="3">
    <source>
        <dbReference type="Proteomes" id="UP000290637"/>
    </source>
</evidence>
<accession>A0A4P6L5D1</accession>